<evidence type="ECO:0000313" key="2">
    <source>
        <dbReference type="Proteomes" id="UP000254741"/>
    </source>
</evidence>
<name>A0A379TH68_SALER</name>
<sequence length="90" mass="9730">MFVLHPVAGGYAIIPAAVPGQRVVLPINTVCLFSVIIFHQLVRIGVLRIAGIEVALATVTGLQFQRLKRSEIPTNHAVDIFVNHPLAPGR</sequence>
<accession>A0A379TH68</accession>
<dbReference type="AlphaFoldDB" id="A0A379TH68"/>
<dbReference type="EMBL" id="UGXG01000002">
    <property type="protein sequence ID" value="SUG48925.1"/>
    <property type="molecule type" value="Genomic_DNA"/>
</dbReference>
<gene>
    <name evidence="1" type="ORF">NCTC8297_04247</name>
</gene>
<protein>
    <submittedName>
        <fullName evidence="1">Uncharacterized protein</fullName>
    </submittedName>
</protein>
<dbReference type="Proteomes" id="UP000254741">
    <property type="component" value="Unassembled WGS sequence"/>
</dbReference>
<proteinExistence type="predicted"/>
<evidence type="ECO:0000313" key="1">
    <source>
        <dbReference type="EMBL" id="SUG48925.1"/>
    </source>
</evidence>
<reference evidence="1 2" key="1">
    <citation type="submission" date="2018-06" db="EMBL/GenBank/DDBJ databases">
        <authorList>
            <consortium name="Pathogen Informatics"/>
            <person name="Doyle S."/>
        </authorList>
    </citation>
    <scope>NUCLEOTIDE SEQUENCE [LARGE SCALE GENOMIC DNA]</scope>
    <source>
        <strain evidence="1 2">NCTC8297</strain>
    </source>
</reference>
<organism evidence="1 2">
    <name type="scientific">Salmonella enterica subsp. arizonae</name>
    <dbReference type="NCBI Taxonomy" id="59203"/>
    <lineage>
        <taxon>Bacteria</taxon>
        <taxon>Pseudomonadati</taxon>
        <taxon>Pseudomonadota</taxon>
        <taxon>Gammaproteobacteria</taxon>
        <taxon>Enterobacterales</taxon>
        <taxon>Enterobacteriaceae</taxon>
        <taxon>Salmonella</taxon>
    </lineage>
</organism>